<proteinExistence type="inferred from homology"/>
<sequence length="991" mass="113554">MIRKSLCKFQAVGPNRAGIISLSDDAVAAVSSNTSDLNKSLINNKWIPQTLLRSHQQANGNLIRTQEDKDNDVFRRCRALLNKLTPEKFDKLADDLANPSFGIDSPHLLKGVILLIFDKALAEPNYCSLYAELCRRLDRDAPNFEPADAPIRTFRRLLLAKCEYEFEHRILLGQSMPSTNPADDDMDPQEARIQARKKAIGNIKLIGELGKLDLVSEAILHKCLKTLLKRGTNDNLTERCEDLECLRKILQTVGKKLDQGQGKNLMDQYLERIKKIQTQQDLPLRIKFILQDMVDLRSNNWLPRLAFIEKETKLTDEDGNTQTQITYKYNPTNSMIPSLTNPFTYPFHTSSSTPTSLFQRPQFHPSILQRPRATQITSDRYQFERLNPLSTETESSNTPAPRQTYRSTNSPKSRLRQHDSLTNPFDNPSSSSKETDTSHKIPNGHSNNRSSNSPTYTNGLTANGGSTNRSNTSSSSSSSFSLRPKQSFNHRTPMTDREEMESPIVSKSTNDINKKSTSEILANHPLTKNMNNLSTLINKSKDSHHHHHHPNKTSNQTTPATTTTPTTTTATAITRDELFSKYNTFLQMSLDDFELIHNQLRTLKLSKSQIVEFIQYLFDQSLHEHNKNILFIVRLLIYLHKNSFLTNQQCINVLTNILSKIHDYEKEFALFKSELATIIANTIWACLTNEQDDSSNKNNGNNHTKKSTSSSAILLSLNDVCDLLKDGQHHPLFLLILQQLQQLCNNDENYMCNLLERSRINMRDMLPESERQDTLLLQVLEVRHLAYLCPYLKLRVELLDKLSSTSIDSNEFLSFVEHQTKSYDKNTQSFIQTLVTCIYETAISSTLTSCKTDKTILNQEKICIEMHRQCLQTYLKTVEQQVWALYSLQLIAYKNNFPKELLLRLFVYSYDLDIIEEDAYFKWKEDINDDIPGKGKALFQVSKWLQWLEHASEESDDNDNDDNNNTNSQQVILNDKENVDDLKNIEQEQNA</sequence>
<dbReference type="Gene3D" id="1.25.40.180">
    <property type="match status" value="3"/>
</dbReference>
<keyword evidence="7" id="KW-0832">Ubl conjugation</keyword>
<dbReference type="GO" id="GO:0003729">
    <property type="term" value="F:mRNA binding"/>
    <property type="evidence" value="ECO:0007669"/>
    <property type="project" value="TreeGrafter"/>
</dbReference>
<keyword evidence="3" id="KW-0678">Repressor</keyword>
<dbReference type="PANTHER" id="PTHR23253:SF9">
    <property type="entry name" value="EUKARYOTIC TRANSLATION INITIATION FACTOR 4 GAMMA 2"/>
    <property type="match status" value="1"/>
</dbReference>
<evidence type="ECO:0000256" key="10">
    <source>
        <dbReference type="ARBA" id="ARBA00022990"/>
    </source>
</evidence>
<protein>
    <recommendedName>
        <fullName evidence="12">Eukaryotic translation initiation factor 4 gamma 2</fullName>
    </recommendedName>
</protein>
<feature type="compositionally biased region" description="Basic residues" evidence="14">
    <location>
        <begin position="542"/>
        <end position="551"/>
    </location>
</feature>
<dbReference type="CDD" id="cd11559">
    <property type="entry name" value="W2_eIF4G1_like"/>
    <property type="match status" value="1"/>
</dbReference>
<reference evidence="17" key="1">
    <citation type="submission" date="2021-02" db="EMBL/GenBank/DDBJ databases">
        <authorList>
            <person name="Nowell W R."/>
        </authorList>
    </citation>
    <scope>NUCLEOTIDE SEQUENCE</scope>
</reference>
<dbReference type="AlphaFoldDB" id="A0A815R8F9"/>
<organism evidence="17 18">
    <name type="scientific">Adineta steineri</name>
    <dbReference type="NCBI Taxonomy" id="433720"/>
    <lineage>
        <taxon>Eukaryota</taxon>
        <taxon>Metazoa</taxon>
        <taxon>Spiralia</taxon>
        <taxon>Gnathifera</taxon>
        <taxon>Rotifera</taxon>
        <taxon>Eurotatoria</taxon>
        <taxon>Bdelloidea</taxon>
        <taxon>Adinetida</taxon>
        <taxon>Adinetidae</taxon>
        <taxon>Adineta</taxon>
    </lineage>
</organism>
<feature type="domain" description="W2" evidence="15">
    <location>
        <begin position="802"/>
        <end position="958"/>
    </location>
</feature>
<dbReference type="PANTHER" id="PTHR23253">
    <property type="entry name" value="EUKARYOTIC TRANSLATION INITIATION FACTOR 4 GAMMA"/>
    <property type="match status" value="1"/>
</dbReference>
<evidence type="ECO:0000256" key="4">
    <source>
        <dbReference type="ARBA" id="ARBA00022499"/>
    </source>
</evidence>
<evidence type="ECO:0000313" key="17">
    <source>
        <dbReference type="EMBL" id="CAF1473380.1"/>
    </source>
</evidence>
<dbReference type="Proteomes" id="UP000663832">
    <property type="component" value="Unassembled WGS sequence"/>
</dbReference>
<evidence type="ECO:0000259" key="16">
    <source>
        <dbReference type="PROSITE" id="PS51366"/>
    </source>
</evidence>
<evidence type="ECO:0000313" key="18">
    <source>
        <dbReference type="Proteomes" id="UP000663832"/>
    </source>
</evidence>
<feature type="compositionally biased region" description="Polar residues" evidence="14">
    <location>
        <begin position="420"/>
        <end position="432"/>
    </location>
</feature>
<evidence type="ECO:0000256" key="6">
    <source>
        <dbReference type="ARBA" id="ARBA00022553"/>
    </source>
</evidence>
<comment type="function">
    <text evidence="11">Appears to play a role in the switch from cap-dependent to IRES-mediated translation during mitosis, apoptosis and viral infection. Cleaved by some caspases and viral proteases.</text>
</comment>
<dbReference type="GO" id="GO:0016281">
    <property type="term" value="C:eukaryotic translation initiation factor 4F complex"/>
    <property type="evidence" value="ECO:0007669"/>
    <property type="project" value="TreeGrafter"/>
</dbReference>
<gene>
    <name evidence="17" type="ORF">QVE165_LOCUS41752</name>
</gene>
<dbReference type="SMART" id="SM00515">
    <property type="entry name" value="eIF5C"/>
    <property type="match status" value="1"/>
</dbReference>
<keyword evidence="9" id="KW-0648">Protein biosynthesis</keyword>
<dbReference type="InterPro" id="IPR003890">
    <property type="entry name" value="MIF4G-like_typ-3"/>
</dbReference>
<dbReference type="SMART" id="SM00543">
    <property type="entry name" value="MIF4G"/>
    <property type="match status" value="1"/>
</dbReference>
<dbReference type="PROSITE" id="PS51363">
    <property type="entry name" value="W2"/>
    <property type="match status" value="1"/>
</dbReference>
<keyword evidence="2" id="KW-0488">Methylation</keyword>
<accession>A0A815R8F9</accession>
<feature type="compositionally biased region" description="Low complexity" evidence="14">
    <location>
        <begin position="466"/>
        <end position="481"/>
    </location>
</feature>
<comment type="subunit">
    <text evidence="13">Interacts with the serine/threonine protein kinases MKNK1 and MKNK2. Binds EIF4A and EIF3. Interacts with MIF4GD. Interacts with DAZAP2.</text>
</comment>
<feature type="region of interest" description="Disordered" evidence="14">
    <location>
        <begin position="540"/>
        <end position="569"/>
    </location>
</feature>
<dbReference type="Pfam" id="PF02854">
    <property type="entry name" value="MIF4G"/>
    <property type="match status" value="1"/>
</dbReference>
<evidence type="ECO:0000256" key="8">
    <source>
        <dbReference type="ARBA" id="ARBA00022845"/>
    </source>
</evidence>
<evidence type="ECO:0000256" key="14">
    <source>
        <dbReference type="SAM" id="MobiDB-lite"/>
    </source>
</evidence>
<keyword evidence="5" id="KW-0396">Initiation factor</keyword>
<evidence type="ECO:0000256" key="12">
    <source>
        <dbReference type="ARBA" id="ARBA00040449"/>
    </source>
</evidence>
<evidence type="ECO:0000256" key="2">
    <source>
        <dbReference type="ARBA" id="ARBA00022481"/>
    </source>
</evidence>
<evidence type="ECO:0000256" key="5">
    <source>
        <dbReference type="ARBA" id="ARBA00022540"/>
    </source>
</evidence>
<comment type="similarity">
    <text evidence="1">Belongs to the eukaryotic initiation factor 4G family.</text>
</comment>
<keyword evidence="10" id="KW-0007">Acetylation</keyword>
<feature type="compositionally biased region" description="Polar residues" evidence="14">
    <location>
        <begin position="388"/>
        <end position="412"/>
    </location>
</feature>
<evidence type="ECO:0000256" key="13">
    <source>
        <dbReference type="ARBA" id="ARBA00046720"/>
    </source>
</evidence>
<keyword evidence="6" id="KW-0597">Phosphoprotein</keyword>
<dbReference type="Pfam" id="PF02020">
    <property type="entry name" value="W2"/>
    <property type="match status" value="1"/>
</dbReference>
<evidence type="ECO:0000259" key="15">
    <source>
        <dbReference type="PROSITE" id="PS51363"/>
    </source>
</evidence>
<dbReference type="EMBL" id="CAJNOM010000502">
    <property type="protein sequence ID" value="CAF1473380.1"/>
    <property type="molecule type" value="Genomic_DNA"/>
</dbReference>
<evidence type="ECO:0000256" key="11">
    <source>
        <dbReference type="ARBA" id="ARBA00037759"/>
    </source>
</evidence>
<dbReference type="OrthoDB" id="514777at2759"/>
<dbReference type="InterPro" id="IPR003307">
    <property type="entry name" value="W2_domain"/>
</dbReference>
<evidence type="ECO:0000256" key="1">
    <source>
        <dbReference type="ARBA" id="ARBA00005775"/>
    </source>
</evidence>
<comment type="caution">
    <text evidence="17">The sequence shown here is derived from an EMBL/GenBank/DDBJ whole genome shotgun (WGS) entry which is preliminary data.</text>
</comment>
<evidence type="ECO:0000256" key="7">
    <source>
        <dbReference type="ARBA" id="ARBA00022843"/>
    </source>
</evidence>
<feature type="region of interest" description="Disordered" evidence="14">
    <location>
        <begin position="952"/>
        <end position="991"/>
    </location>
</feature>
<keyword evidence="18" id="KW-1185">Reference proteome</keyword>
<dbReference type="InterPro" id="IPR003891">
    <property type="entry name" value="Initiation_fac_eIF4g_MI"/>
</dbReference>
<dbReference type="SUPFAM" id="SSF48371">
    <property type="entry name" value="ARM repeat"/>
    <property type="match status" value="3"/>
</dbReference>
<dbReference type="GO" id="GO:0006417">
    <property type="term" value="P:regulation of translation"/>
    <property type="evidence" value="ECO:0007669"/>
    <property type="project" value="UniProtKB-KW"/>
</dbReference>
<feature type="compositionally biased region" description="Basic and acidic residues" evidence="14">
    <location>
        <begin position="974"/>
        <end position="991"/>
    </location>
</feature>
<dbReference type="GO" id="GO:0003743">
    <property type="term" value="F:translation initiation factor activity"/>
    <property type="evidence" value="ECO:0007669"/>
    <property type="project" value="UniProtKB-KW"/>
</dbReference>
<keyword evidence="8" id="KW-0810">Translation regulation</keyword>
<feature type="region of interest" description="Disordered" evidence="14">
    <location>
        <begin position="386"/>
        <end position="517"/>
    </location>
</feature>
<keyword evidence="4" id="KW-1017">Isopeptide bond</keyword>
<feature type="compositionally biased region" description="Low complexity" evidence="14">
    <location>
        <begin position="557"/>
        <end position="569"/>
    </location>
</feature>
<feature type="domain" description="MI" evidence="16">
    <location>
        <begin position="577"/>
        <end position="698"/>
    </location>
</feature>
<evidence type="ECO:0000256" key="3">
    <source>
        <dbReference type="ARBA" id="ARBA00022491"/>
    </source>
</evidence>
<feature type="compositionally biased region" description="Polar residues" evidence="14">
    <location>
        <begin position="444"/>
        <end position="465"/>
    </location>
</feature>
<dbReference type="PROSITE" id="PS51366">
    <property type="entry name" value="MI"/>
    <property type="match status" value="1"/>
</dbReference>
<dbReference type="InterPro" id="IPR016024">
    <property type="entry name" value="ARM-type_fold"/>
</dbReference>
<name>A0A815R8F9_9BILA</name>
<evidence type="ECO:0000256" key="9">
    <source>
        <dbReference type="ARBA" id="ARBA00022917"/>
    </source>
</evidence>